<accession>A0A836H7R0</accession>
<dbReference type="RefSeq" id="XP_067060745.1">
    <property type="nucleotide sequence ID" value="XM_067205193.1"/>
</dbReference>
<dbReference type="Proteomes" id="UP000674143">
    <property type="component" value="Chromosome 31"/>
</dbReference>
<dbReference type="KEGG" id="loi:92359127"/>
<feature type="region of interest" description="Disordered" evidence="1">
    <location>
        <begin position="155"/>
        <end position="176"/>
    </location>
</feature>
<gene>
    <name evidence="2" type="ORF">LSCM4_03179</name>
</gene>
<evidence type="ECO:0000313" key="2">
    <source>
        <dbReference type="EMBL" id="KAG5471628.1"/>
    </source>
</evidence>
<sequence length="233" mass="26357">MLAQYGGHDVPFARIRAVHPGDDVFPEETNIGTKRAARSPLCNEIQKHGGNDESARLLQTKRHARTLIAEVQVCVDLPTFLDELRFPLHPARLLLLGSSAVLHYTGVEDPASHCSPAVLRHWHSRTTRMQVSISNSRWYIKLFLFSHSSVVRQSAPPWHKGRQRPAQHVQAAPRHDHKARIEVPLRVVIAQALCRGVQLRLRMTAHALLNVQTNNASQDKRNQRRLRGRPRAG</sequence>
<reference evidence="2 3" key="1">
    <citation type="submission" date="2021-02" db="EMBL/GenBank/DDBJ databases">
        <title>Leishmania (Mundinia) orientalis Genome sequencing and assembly.</title>
        <authorList>
            <person name="Almutairi H."/>
            <person name="Gatherer D."/>
        </authorList>
    </citation>
    <scope>NUCLEOTIDE SEQUENCE [LARGE SCALE GENOMIC DNA]</scope>
    <source>
        <strain evidence="2">LSCM4</strain>
    </source>
</reference>
<organism evidence="2 3">
    <name type="scientific">Leishmania orientalis</name>
    <dbReference type="NCBI Taxonomy" id="2249476"/>
    <lineage>
        <taxon>Eukaryota</taxon>
        <taxon>Discoba</taxon>
        <taxon>Euglenozoa</taxon>
        <taxon>Kinetoplastea</taxon>
        <taxon>Metakinetoplastina</taxon>
        <taxon>Trypanosomatida</taxon>
        <taxon>Trypanosomatidae</taxon>
        <taxon>Leishmaniinae</taxon>
        <taxon>Leishmania</taxon>
    </lineage>
</organism>
<proteinExistence type="predicted"/>
<dbReference type="AlphaFoldDB" id="A0A836H7R0"/>
<feature type="region of interest" description="Disordered" evidence="1">
    <location>
        <begin position="213"/>
        <end position="233"/>
    </location>
</feature>
<feature type="compositionally biased region" description="Basic residues" evidence="1">
    <location>
        <begin position="222"/>
        <end position="233"/>
    </location>
</feature>
<dbReference type="EMBL" id="JAFHLR010000031">
    <property type="protein sequence ID" value="KAG5471628.1"/>
    <property type="molecule type" value="Genomic_DNA"/>
</dbReference>
<comment type="caution">
    <text evidence="2">The sequence shown here is derived from an EMBL/GenBank/DDBJ whole genome shotgun (WGS) entry which is preliminary data.</text>
</comment>
<keyword evidence="3" id="KW-1185">Reference proteome</keyword>
<evidence type="ECO:0000256" key="1">
    <source>
        <dbReference type="SAM" id="MobiDB-lite"/>
    </source>
</evidence>
<protein>
    <submittedName>
        <fullName evidence="2">Uncharacterized protein</fullName>
    </submittedName>
</protein>
<name>A0A836H7R0_9TRYP</name>
<evidence type="ECO:0000313" key="3">
    <source>
        <dbReference type="Proteomes" id="UP000674143"/>
    </source>
</evidence>
<dbReference type="GeneID" id="92359127"/>